<evidence type="ECO:0000313" key="5">
    <source>
        <dbReference type="Proteomes" id="UP000275777"/>
    </source>
</evidence>
<proteinExistence type="predicted"/>
<evidence type="ECO:0000313" key="4">
    <source>
        <dbReference type="EMBL" id="VEB40860.1"/>
    </source>
</evidence>
<dbReference type="EMBL" id="LR134182">
    <property type="protein sequence ID" value="VEB40860.1"/>
    <property type="molecule type" value="Genomic_DNA"/>
</dbReference>
<sequence>MDPAGKNGGPVTDNSEKGYSWTTYPERLQAAGVSWKVYQVLGDNYDDNALAWFNQYRSAKPGNPLCDRGMSSVPKVSGNSVQDLVAAIRNDAVNGTLPQVSWIVAPEAYSEHPSAPPAAGAYLLDRVLQALTANPDVWASTVLLLNYDENDGLFDHMPPPVPPAGTAAEFIGGKPIGLGPRVPMLVLSPWSRGGHVCSQVFDHTSVIRFLETWTGVQEPNISAWRRQICGDLSSALDFSSRNASVPAFPDTAALLTQAQQSKGWPAPTAPLPGQMPAPEGGRRPARALPYQCNAYGSTDLAGGIFWVHMQNSGSQAVHYAIYANQYRSDGPWQYDVAGGGEIKDYFHAQTYGGGLYDLTVYGPNGFLRRFAGNLRSAMGVLEAVSAVSVVAGVPQLTLQLNNQGAKVATFQVSGNGYGGAAPQQVVVTPGSSQLLSWNLSGVYGWYDFTVTCTGDGSFVRRLVGHVETAPPASPAERAPVPAGGAAACPSGRQLAAQALLHLAPLPVRSQDRQQLEGVDRMRQQAHAPAQRRPHHPPVMGRGQQVDDDQRGHHQRVLDQVAVETLETVHMLQRQHFLQLAGGGGAAMASGVVGSIMAGSLFSSEKSISNTEASDFSDSTLAPWPRSMRWMVRTLKPLRSASCCCDQPRCSLSFCISIKPPFDHWLQCGSVRRDGQGQRGDSQATAGRQCPPGLGFRLAPTAAAGSPLA</sequence>
<accession>A0A3S4I489</accession>
<reference evidence="4 5" key="1">
    <citation type="submission" date="2018-12" db="EMBL/GenBank/DDBJ databases">
        <authorList>
            <consortium name="Pathogen Informatics"/>
        </authorList>
    </citation>
    <scope>NUCLEOTIDE SEQUENCE [LARGE SCALE GENOMIC DNA]</scope>
    <source>
        <strain evidence="4 5">NCTC9695</strain>
    </source>
</reference>
<dbReference type="InterPro" id="IPR017850">
    <property type="entry name" value="Alkaline_phosphatase_core_sf"/>
</dbReference>
<name>A0A3S4I489_CHRVL</name>
<dbReference type="Pfam" id="PF05506">
    <property type="entry name" value="PLipase_C_C"/>
    <property type="match status" value="2"/>
</dbReference>
<evidence type="ECO:0000259" key="3">
    <source>
        <dbReference type="Pfam" id="PF05506"/>
    </source>
</evidence>
<evidence type="ECO:0000256" key="1">
    <source>
        <dbReference type="ARBA" id="ARBA00022801"/>
    </source>
</evidence>
<feature type="domain" description="Bacterial phospholipase C C-terminal" evidence="3">
    <location>
        <begin position="394"/>
        <end position="465"/>
    </location>
</feature>
<dbReference type="EC" id="3.1.4.3" evidence="4"/>
<dbReference type="PANTHER" id="PTHR31956:SF1">
    <property type="entry name" value="NON-SPECIFIC PHOSPHOLIPASE C1"/>
    <property type="match status" value="1"/>
</dbReference>
<gene>
    <name evidence="4" type="primary">plcN_2</name>
    <name evidence="4" type="ORF">NCTC9695_01263</name>
</gene>
<dbReference type="GO" id="GO:0016042">
    <property type="term" value="P:lipid catabolic process"/>
    <property type="evidence" value="ECO:0007669"/>
    <property type="project" value="InterPro"/>
</dbReference>
<dbReference type="AlphaFoldDB" id="A0A3S4I489"/>
<feature type="compositionally biased region" description="Basic and acidic residues" evidence="2">
    <location>
        <begin position="513"/>
        <end position="522"/>
    </location>
</feature>
<dbReference type="GO" id="GO:0034480">
    <property type="term" value="F:phosphatidylcholine phospholipase C activity"/>
    <property type="evidence" value="ECO:0007669"/>
    <property type="project" value="UniProtKB-EC"/>
</dbReference>
<feature type="region of interest" description="Disordered" evidence="2">
    <location>
        <begin position="513"/>
        <end position="552"/>
    </location>
</feature>
<keyword evidence="1 4" id="KW-0378">Hydrolase</keyword>
<dbReference type="InterPro" id="IPR008475">
    <property type="entry name" value="PLipase_C_C"/>
</dbReference>
<evidence type="ECO:0000256" key="2">
    <source>
        <dbReference type="SAM" id="MobiDB-lite"/>
    </source>
</evidence>
<protein>
    <submittedName>
        <fullName evidence="4">Non-hemolytic phospholipase C</fullName>
        <ecNumber evidence="4">3.1.4.3</ecNumber>
    </submittedName>
</protein>
<feature type="region of interest" description="Disordered" evidence="2">
    <location>
        <begin position="672"/>
        <end position="708"/>
    </location>
</feature>
<dbReference type="Proteomes" id="UP000275777">
    <property type="component" value="Chromosome"/>
</dbReference>
<dbReference type="Pfam" id="PF04185">
    <property type="entry name" value="Phosphoesterase"/>
    <property type="match status" value="1"/>
</dbReference>
<feature type="domain" description="Bacterial phospholipase C C-terminal" evidence="3">
    <location>
        <begin position="284"/>
        <end position="373"/>
    </location>
</feature>
<organism evidence="4 5">
    <name type="scientific">Chromobacterium violaceum</name>
    <dbReference type="NCBI Taxonomy" id="536"/>
    <lineage>
        <taxon>Bacteria</taxon>
        <taxon>Pseudomonadati</taxon>
        <taxon>Pseudomonadota</taxon>
        <taxon>Betaproteobacteria</taxon>
        <taxon>Neisseriales</taxon>
        <taxon>Chromobacteriaceae</taxon>
        <taxon>Chromobacterium</taxon>
    </lineage>
</organism>
<dbReference type="PANTHER" id="PTHR31956">
    <property type="entry name" value="NON-SPECIFIC PHOSPHOLIPASE C4-RELATED"/>
    <property type="match status" value="1"/>
</dbReference>
<dbReference type="InterPro" id="IPR007312">
    <property type="entry name" value="Phosphoesterase"/>
</dbReference>
<dbReference type="Gene3D" id="3.40.720.10">
    <property type="entry name" value="Alkaline Phosphatase, subunit A"/>
    <property type="match status" value="1"/>
</dbReference>